<dbReference type="AlphaFoldDB" id="A0A1A3P3X0"/>
<sequence length="108" mass="10885">MKLLLTLVGLVAALGTVWPAHADANQDQAFLVSLGAAGISYKDPDSAIAAGKKVCEMANEGKSGIEVVKVLQDGNPGLTQTNAAKFTAISAGVYCPAQLPNAQSTSGG</sequence>
<name>A0A1A3P3X0_MYCAS</name>
<dbReference type="Pfam" id="PF05305">
    <property type="entry name" value="DUF732"/>
    <property type="match status" value="1"/>
</dbReference>
<reference evidence="3 4" key="1">
    <citation type="submission" date="2016-06" db="EMBL/GenBank/DDBJ databases">
        <authorList>
            <person name="Kjaerup R.B."/>
            <person name="Dalgaard T.S."/>
            <person name="Juul-Madsen H.R."/>
        </authorList>
    </citation>
    <scope>NUCLEOTIDE SEQUENCE [LARGE SCALE GENOMIC DNA]</scope>
    <source>
        <strain evidence="3 4">1165133.8</strain>
    </source>
</reference>
<feature type="domain" description="DUF732" evidence="2">
    <location>
        <begin position="26"/>
        <end position="96"/>
    </location>
</feature>
<dbReference type="EMBL" id="LZLS01000086">
    <property type="protein sequence ID" value="OBK27984.1"/>
    <property type="molecule type" value="Genomic_DNA"/>
</dbReference>
<dbReference type="Proteomes" id="UP000093928">
    <property type="component" value="Unassembled WGS sequence"/>
</dbReference>
<comment type="caution">
    <text evidence="3">The sequence shown here is derived from an EMBL/GenBank/DDBJ whole genome shotgun (WGS) entry which is preliminary data.</text>
</comment>
<gene>
    <name evidence="3" type="ORF">A5634_21340</name>
</gene>
<evidence type="ECO:0000256" key="1">
    <source>
        <dbReference type="SAM" id="SignalP"/>
    </source>
</evidence>
<dbReference type="RefSeq" id="WP_065143795.1">
    <property type="nucleotide sequence ID" value="NZ_LZLS01000086.1"/>
</dbReference>
<feature type="signal peptide" evidence="1">
    <location>
        <begin position="1"/>
        <end position="22"/>
    </location>
</feature>
<evidence type="ECO:0000259" key="2">
    <source>
        <dbReference type="Pfam" id="PF05305"/>
    </source>
</evidence>
<feature type="chain" id="PRO_5008327417" description="DUF732 domain-containing protein" evidence="1">
    <location>
        <begin position="23"/>
        <end position="108"/>
    </location>
</feature>
<evidence type="ECO:0000313" key="3">
    <source>
        <dbReference type="EMBL" id="OBK27984.1"/>
    </source>
</evidence>
<protein>
    <recommendedName>
        <fullName evidence="2">DUF732 domain-containing protein</fullName>
    </recommendedName>
</protein>
<keyword evidence="1" id="KW-0732">Signal</keyword>
<proteinExistence type="predicted"/>
<dbReference type="OrthoDB" id="4382032at2"/>
<evidence type="ECO:0000313" key="4">
    <source>
        <dbReference type="Proteomes" id="UP000093928"/>
    </source>
</evidence>
<organism evidence="3 4">
    <name type="scientific">Mycobacterium asiaticum</name>
    <dbReference type="NCBI Taxonomy" id="1790"/>
    <lineage>
        <taxon>Bacteria</taxon>
        <taxon>Bacillati</taxon>
        <taxon>Actinomycetota</taxon>
        <taxon>Actinomycetes</taxon>
        <taxon>Mycobacteriales</taxon>
        <taxon>Mycobacteriaceae</taxon>
        <taxon>Mycobacterium</taxon>
    </lineage>
</organism>
<accession>A0A1A3P3X0</accession>
<dbReference type="InterPro" id="IPR007969">
    <property type="entry name" value="DUF732"/>
</dbReference>